<organism evidence="2 3">
    <name type="scientific">Hypocrea atroviridis (strain ATCC 20476 / IMI 206040)</name>
    <name type="common">Trichoderma atroviride</name>
    <dbReference type="NCBI Taxonomy" id="452589"/>
    <lineage>
        <taxon>Eukaryota</taxon>
        <taxon>Fungi</taxon>
        <taxon>Dikarya</taxon>
        <taxon>Ascomycota</taxon>
        <taxon>Pezizomycotina</taxon>
        <taxon>Sordariomycetes</taxon>
        <taxon>Hypocreomycetidae</taxon>
        <taxon>Hypocreales</taxon>
        <taxon>Hypocreaceae</taxon>
        <taxon>Trichoderma</taxon>
    </lineage>
</organism>
<dbReference type="eggNOG" id="ENOG502TBPT">
    <property type="taxonomic scope" value="Eukaryota"/>
</dbReference>
<feature type="region of interest" description="Disordered" evidence="1">
    <location>
        <begin position="240"/>
        <end position="262"/>
    </location>
</feature>
<protein>
    <submittedName>
        <fullName evidence="2">Uncharacterized protein</fullName>
    </submittedName>
</protein>
<evidence type="ECO:0000313" key="2">
    <source>
        <dbReference type="EMBL" id="EHK44791.1"/>
    </source>
</evidence>
<dbReference type="Proteomes" id="UP000005426">
    <property type="component" value="Unassembled WGS sequence"/>
</dbReference>
<name>G9NXI4_HYPAI</name>
<dbReference type="AlphaFoldDB" id="G9NXI4"/>
<evidence type="ECO:0000256" key="1">
    <source>
        <dbReference type="SAM" id="MobiDB-lite"/>
    </source>
</evidence>
<gene>
    <name evidence="2" type="ORF">TRIATDRAFT_38221</name>
</gene>
<evidence type="ECO:0000313" key="3">
    <source>
        <dbReference type="Proteomes" id="UP000005426"/>
    </source>
</evidence>
<proteinExistence type="predicted"/>
<dbReference type="OrthoDB" id="4763424at2759"/>
<dbReference type="HOGENOM" id="CLU_1061951_0_0_1"/>
<dbReference type="OMA" id="RENCHYE"/>
<comment type="caution">
    <text evidence="2">The sequence shown here is derived from an EMBL/GenBank/DDBJ whole genome shotgun (WGS) entry which is preliminary data.</text>
</comment>
<sequence>MALERLTHPTMKAQAPDTEVSSALTLLPIHHTVNYHLSQDHLACIRRQFDSRTDTDLVESLSCNDKHISRENCHYEWLNEIYFQHGTFIQRQQMRCHLSDRTKETEYFTGCPHQSIRIYPPKFGYKNDKLEIQTRINNNPPRCPIHPMESWNSSQGPYTQIVVCTICHSDAECLLEVNGAYLKIKYTCYRDLGPGTSPTDSKWLALLTGEGSPHRQKYELKLYARVWGIGRRLRRPGIHEVTHQTPNGPFNARDEIYGRRGD</sequence>
<feature type="compositionally biased region" description="Basic and acidic residues" evidence="1">
    <location>
        <begin position="252"/>
        <end position="262"/>
    </location>
</feature>
<accession>G9NXI4</accession>
<reference evidence="2 3" key="1">
    <citation type="journal article" date="2011" name="Genome Biol.">
        <title>Comparative genome sequence analysis underscores mycoparasitism as the ancestral life style of Trichoderma.</title>
        <authorList>
            <person name="Kubicek C.P."/>
            <person name="Herrera-Estrella A."/>
            <person name="Seidl-Seiboth V."/>
            <person name="Martinez D.A."/>
            <person name="Druzhinina I.S."/>
            <person name="Thon M."/>
            <person name="Zeilinger S."/>
            <person name="Casas-Flores S."/>
            <person name="Horwitz B.A."/>
            <person name="Mukherjee P.K."/>
            <person name="Mukherjee M."/>
            <person name="Kredics L."/>
            <person name="Alcaraz L.D."/>
            <person name="Aerts A."/>
            <person name="Antal Z."/>
            <person name="Atanasova L."/>
            <person name="Cervantes-Badillo M.G."/>
            <person name="Challacombe J."/>
            <person name="Chertkov O."/>
            <person name="McCluskey K."/>
            <person name="Coulpier F."/>
            <person name="Deshpande N."/>
            <person name="von Doehren H."/>
            <person name="Ebbole D.J."/>
            <person name="Esquivel-Naranjo E.U."/>
            <person name="Fekete E."/>
            <person name="Flipphi M."/>
            <person name="Glaser F."/>
            <person name="Gomez-Rodriguez E.Y."/>
            <person name="Gruber S."/>
            <person name="Han C."/>
            <person name="Henrissat B."/>
            <person name="Hermosa R."/>
            <person name="Hernandez-Onate M."/>
            <person name="Karaffa L."/>
            <person name="Kosti I."/>
            <person name="Le Crom S."/>
            <person name="Lindquist E."/>
            <person name="Lucas S."/>
            <person name="Luebeck M."/>
            <person name="Luebeck P.S."/>
            <person name="Margeot A."/>
            <person name="Metz B."/>
            <person name="Misra M."/>
            <person name="Nevalainen H."/>
            <person name="Omann M."/>
            <person name="Packer N."/>
            <person name="Perrone G."/>
            <person name="Uresti-Rivera E.E."/>
            <person name="Salamov A."/>
            <person name="Schmoll M."/>
            <person name="Seiboth B."/>
            <person name="Shapiro H."/>
            <person name="Sukno S."/>
            <person name="Tamayo-Ramos J.A."/>
            <person name="Tisch D."/>
            <person name="Wiest A."/>
            <person name="Wilkinson H.H."/>
            <person name="Zhang M."/>
            <person name="Coutinho P.M."/>
            <person name="Kenerley C.M."/>
            <person name="Monte E."/>
            <person name="Baker S.E."/>
            <person name="Grigoriev I.V."/>
        </authorList>
    </citation>
    <scope>NUCLEOTIDE SEQUENCE [LARGE SCALE GENOMIC DNA]</scope>
    <source>
        <strain evidence="3">ATCC 20476 / IMI 206040</strain>
    </source>
</reference>
<dbReference type="EMBL" id="ABDG02000024">
    <property type="protein sequence ID" value="EHK44791.1"/>
    <property type="molecule type" value="Genomic_DNA"/>
</dbReference>
<keyword evidence="3" id="KW-1185">Reference proteome</keyword>